<dbReference type="Pfam" id="PF20815">
    <property type="entry name" value="GIY_YIG_2"/>
    <property type="match status" value="1"/>
</dbReference>
<evidence type="ECO:0000313" key="3">
    <source>
        <dbReference type="EMBL" id="UVQ98390.1"/>
    </source>
</evidence>
<feature type="domain" description="GIY-YIG catalytic" evidence="2">
    <location>
        <begin position="1"/>
        <end position="118"/>
    </location>
</feature>
<accession>A0AA94Y9L3</accession>
<dbReference type="EMBL" id="CP103166">
    <property type="protein sequence ID" value="UVQ98390.1"/>
    <property type="molecule type" value="Genomic_DNA"/>
</dbReference>
<protein>
    <recommendedName>
        <fullName evidence="2">GIY-YIG catalytic domain-containing protein</fullName>
    </recommendedName>
</protein>
<proteinExistence type="predicted"/>
<keyword evidence="1" id="KW-0472">Membrane</keyword>
<name>A0AA94Y9L3_9BACE</name>
<evidence type="ECO:0000256" key="1">
    <source>
        <dbReference type="SAM" id="Phobius"/>
    </source>
</evidence>
<dbReference type="InterPro" id="IPR049311">
    <property type="entry name" value="GIY_YIG_cat"/>
</dbReference>
<dbReference type="AlphaFoldDB" id="A0AA94Y9L3"/>
<keyword evidence="1" id="KW-1133">Transmembrane helix</keyword>
<reference evidence="3" key="1">
    <citation type="submission" date="2022-08" db="EMBL/GenBank/DDBJ databases">
        <title>Genome Sequencing of Bacteroides fragilis Group Isolates with Nanopore Technology.</title>
        <authorList>
            <person name="Tisza M.J."/>
            <person name="Smith D."/>
            <person name="Dekker J.P."/>
        </authorList>
    </citation>
    <scope>NUCLEOTIDE SEQUENCE</scope>
    <source>
        <strain evidence="3">BFG-474</strain>
    </source>
</reference>
<gene>
    <name evidence="3" type="ORF">NXW23_08805</name>
</gene>
<evidence type="ECO:0000259" key="2">
    <source>
        <dbReference type="Pfam" id="PF20815"/>
    </source>
</evidence>
<sequence length="313" mass="36068">MYVGKSSKSLRIRDYKQHFTGTAGNSTIRKSLGCLLGFKLIPRDINSPQNGKTTFGEFDERTLTEWMKDNLLLFYYANNDYANVEKELIRTYNPPLNLQGNFNKTNLDFRKELSALRSCTSTKQAPIPNNQLKLNTYPQQMQCSNCGINLTINEGLKNEEYIKCLSCGYIIQNPIYIQNKKNKERRQWIAVLICLIIVIIFNISSREYSTSSKSNNKIENYENNKVLSQTKAMAGVKVYLKRHYLKEPDSYKGISWGAFGIYNKDNDTYFALHKYRAKNSYGGYVVEEKLFVLDSDGNVIKVVDDMNEIINGY</sequence>
<feature type="transmembrane region" description="Helical" evidence="1">
    <location>
        <begin position="188"/>
        <end position="205"/>
    </location>
</feature>
<evidence type="ECO:0000313" key="4">
    <source>
        <dbReference type="Proteomes" id="UP001060260"/>
    </source>
</evidence>
<dbReference type="Proteomes" id="UP001060260">
    <property type="component" value="Chromosome"/>
</dbReference>
<keyword evidence="1" id="KW-0812">Transmembrane</keyword>
<organism evidence="3 4">
    <name type="scientific">Bacteroides caccae</name>
    <dbReference type="NCBI Taxonomy" id="47678"/>
    <lineage>
        <taxon>Bacteria</taxon>
        <taxon>Pseudomonadati</taxon>
        <taxon>Bacteroidota</taxon>
        <taxon>Bacteroidia</taxon>
        <taxon>Bacteroidales</taxon>
        <taxon>Bacteroidaceae</taxon>
        <taxon>Bacteroides</taxon>
    </lineage>
</organism>